<dbReference type="Gene3D" id="1.25.40.10">
    <property type="entry name" value="Tetratricopeptide repeat domain"/>
    <property type="match status" value="1"/>
</dbReference>
<accession>A0ABR2HMD4</accession>
<dbReference type="SUPFAM" id="SSF81901">
    <property type="entry name" value="HCP-like"/>
    <property type="match status" value="2"/>
</dbReference>
<evidence type="ECO:0000256" key="4">
    <source>
        <dbReference type="ARBA" id="ARBA00038101"/>
    </source>
</evidence>
<keyword evidence="1" id="KW-0808">Transferase</keyword>
<dbReference type="SMART" id="SM00671">
    <property type="entry name" value="SEL1"/>
    <property type="match status" value="8"/>
</dbReference>
<keyword evidence="8" id="KW-1185">Reference proteome</keyword>
<dbReference type="InterPro" id="IPR001245">
    <property type="entry name" value="Ser-Thr/Tyr_kinase_cat_dom"/>
</dbReference>
<comment type="similarity">
    <text evidence="4">Belongs to the sel-1 family.</text>
</comment>
<dbReference type="Pfam" id="PF00069">
    <property type="entry name" value="Pkinase"/>
    <property type="match status" value="1"/>
</dbReference>
<dbReference type="PROSITE" id="PS50011">
    <property type="entry name" value="PROTEIN_KINASE_DOM"/>
    <property type="match status" value="1"/>
</dbReference>
<feature type="domain" description="Protein kinase" evidence="6">
    <location>
        <begin position="14"/>
        <end position="292"/>
    </location>
</feature>
<evidence type="ECO:0000256" key="2">
    <source>
        <dbReference type="ARBA" id="ARBA00022741"/>
    </source>
</evidence>
<protein>
    <recommendedName>
        <fullName evidence="6">Protein kinase domain-containing protein</fullName>
    </recommendedName>
</protein>
<evidence type="ECO:0000313" key="8">
    <source>
        <dbReference type="Proteomes" id="UP001470230"/>
    </source>
</evidence>
<dbReference type="PANTHER" id="PTHR11102">
    <property type="entry name" value="SEL-1-LIKE PROTEIN"/>
    <property type="match status" value="1"/>
</dbReference>
<dbReference type="SMART" id="SM00220">
    <property type="entry name" value="S_TKc"/>
    <property type="match status" value="1"/>
</dbReference>
<dbReference type="InterPro" id="IPR017441">
    <property type="entry name" value="Protein_kinase_ATP_BS"/>
</dbReference>
<dbReference type="SMART" id="SM00028">
    <property type="entry name" value="TPR"/>
    <property type="match status" value="2"/>
</dbReference>
<dbReference type="Pfam" id="PF08238">
    <property type="entry name" value="Sel1"/>
    <property type="match status" value="8"/>
</dbReference>
<keyword evidence="1" id="KW-0723">Serine/threonine-protein kinase</keyword>
<keyword evidence="1" id="KW-0418">Kinase</keyword>
<comment type="caution">
    <text evidence="7">The sequence shown here is derived from an EMBL/GenBank/DDBJ whole genome shotgun (WGS) entry which is preliminary data.</text>
</comment>
<evidence type="ECO:0000256" key="3">
    <source>
        <dbReference type="ARBA" id="ARBA00022840"/>
    </source>
</evidence>
<dbReference type="CDD" id="cd13999">
    <property type="entry name" value="STKc_MAP3K-like"/>
    <property type="match status" value="1"/>
</dbReference>
<reference evidence="7 8" key="1">
    <citation type="submission" date="2024-04" db="EMBL/GenBank/DDBJ databases">
        <title>Tritrichomonas musculus Genome.</title>
        <authorList>
            <person name="Alves-Ferreira E."/>
            <person name="Grigg M."/>
            <person name="Lorenzi H."/>
            <person name="Galac M."/>
        </authorList>
    </citation>
    <scope>NUCLEOTIDE SEQUENCE [LARGE SCALE GENOMIC DNA]</scope>
    <source>
        <strain evidence="7 8">EAF2021</strain>
    </source>
</reference>
<keyword evidence="2 5" id="KW-0547">Nucleotide-binding</keyword>
<dbReference type="InterPro" id="IPR050767">
    <property type="entry name" value="Sel1_AlgK"/>
</dbReference>
<dbReference type="Proteomes" id="UP001470230">
    <property type="component" value="Unassembled WGS sequence"/>
</dbReference>
<keyword evidence="3 5" id="KW-0067">ATP-binding</keyword>
<dbReference type="InterPro" id="IPR008271">
    <property type="entry name" value="Ser/Thr_kinase_AS"/>
</dbReference>
<dbReference type="InterPro" id="IPR011990">
    <property type="entry name" value="TPR-like_helical_dom_sf"/>
</dbReference>
<dbReference type="PRINTS" id="PR00109">
    <property type="entry name" value="TYRKINASE"/>
</dbReference>
<dbReference type="InterPro" id="IPR000719">
    <property type="entry name" value="Prot_kinase_dom"/>
</dbReference>
<proteinExistence type="inferred from homology"/>
<dbReference type="InterPro" id="IPR006597">
    <property type="entry name" value="Sel1-like"/>
</dbReference>
<dbReference type="SUPFAM" id="SSF56112">
    <property type="entry name" value="Protein kinase-like (PK-like)"/>
    <property type="match status" value="1"/>
</dbReference>
<dbReference type="InterPro" id="IPR019734">
    <property type="entry name" value="TPR_rpt"/>
</dbReference>
<evidence type="ECO:0000259" key="6">
    <source>
        <dbReference type="PROSITE" id="PS50011"/>
    </source>
</evidence>
<evidence type="ECO:0000256" key="1">
    <source>
        <dbReference type="ARBA" id="ARBA00022527"/>
    </source>
</evidence>
<evidence type="ECO:0000256" key="5">
    <source>
        <dbReference type="PROSITE-ProRule" id="PRU10141"/>
    </source>
</evidence>
<dbReference type="PROSITE" id="PS00107">
    <property type="entry name" value="PROTEIN_KINASE_ATP"/>
    <property type="match status" value="1"/>
</dbReference>
<feature type="binding site" evidence="5">
    <location>
        <position position="43"/>
    </location>
    <ligand>
        <name>ATP</name>
        <dbReference type="ChEBI" id="CHEBI:30616"/>
    </ligand>
</feature>
<name>A0ABR2HMD4_9EUKA</name>
<dbReference type="InterPro" id="IPR011009">
    <property type="entry name" value="Kinase-like_dom_sf"/>
</dbReference>
<dbReference type="PROSITE" id="PS00108">
    <property type="entry name" value="PROTEIN_KINASE_ST"/>
    <property type="match status" value="1"/>
</dbReference>
<organism evidence="7 8">
    <name type="scientific">Tritrichomonas musculus</name>
    <dbReference type="NCBI Taxonomy" id="1915356"/>
    <lineage>
        <taxon>Eukaryota</taxon>
        <taxon>Metamonada</taxon>
        <taxon>Parabasalia</taxon>
        <taxon>Tritrichomonadida</taxon>
        <taxon>Tritrichomonadidae</taxon>
        <taxon>Tritrichomonas</taxon>
    </lineage>
</organism>
<evidence type="ECO:0000313" key="7">
    <source>
        <dbReference type="EMBL" id="KAK8849325.1"/>
    </source>
</evidence>
<dbReference type="PANTHER" id="PTHR11102:SF160">
    <property type="entry name" value="ERAD-ASSOCIATED E3 UBIQUITIN-PROTEIN LIGASE COMPONENT HRD3"/>
    <property type="match status" value="1"/>
</dbReference>
<dbReference type="EMBL" id="JAPFFF010000026">
    <property type="protein sequence ID" value="KAK8849325.1"/>
    <property type="molecule type" value="Genomic_DNA"/>
</dbReference>
<sequence>MNYQGAFFNTNDYELTKECLGHGAFGTVYVAKSKKDDTNYAIKIIKTEGGFNGDQQMQLMRESMILRELHHPSIVQFIGINFQSFNDPNKLEPSIITEYLPNGSLKDILDKEKRSLAVSDWTPTKKYISLLGIANAMKYLHQKKIIHRDLKPQNILMDCNFYPRVCDFGLSRCLPDSYSKSMDNAMTSDIGTPLYMSPELLRGEAEYDSSVDVYAFGILAYEIVTGKEPYYELGPKVSRFVLANKVMSGYRPIFSNETTEKMIGLITKCWSDNVTERPSFDEIYNLLSNDFTYFDESIDHDEVNEYIDNSFSDCVKNCSYDADDYFFRALSLLHSRDKEKNLKEAVSILYKASERGSSLSSFLLGLMHNDGEIDNNFEKAEFYLRRATEQGNSNGLNQLGVCYSKGIGVDVDHSKAFSCFQKSAELGNFRAMFNLGNCYKWGEGVEKDDSKAFELMQNSAEQGNAAALHNLAICYERGQGVEQNINKAIECYEKAGSLGHSGALHNLGNMYDKGKFVEQNYTKAIECYEKACELGHSSSLCNLGLIYKRGNGVETNYEKAIDCFQKACELGHARAYHNLGIMYEKGLGVQQDKAKAIELYEKSVELGHPDSQKNIDKLKG</sequence>
<gene>
    <name evidence="7" type="ORF">M9Y10_018697</name>
</gene>
<dbReference type="Gene3D" id="1.10.510.10">
    <property type="entry name" value="Transferase(Phosphotransferase) domain 1"/>
    <property type="match status" value="1"/>
</dbReference>